<protein>
    <submittedName>
        <fullName evidence="1">Unplaced genomic scaffold scaffold_83, whole genome shotgun sequence</fullName>
    </submittedName>
</protein>
<dbReference type="Proteomes" id="UP000054018">
    <property type="component" value="Unassembled WGS sequence"/>
</dbReference>
<dbReference type="HOGENOM" id="CLU_191099_0_0_1"/>
<reference evidence="2" key="2">
    <citation type="submission" date="2015-01" db="EMBL/GenBank/DDBJ databases">
        <title>Evolutionary Origins and Diversification of the Mycorrhizal Mutualists.</title>
        <authorList>
            <consortium name="DOE Joint Genome Institute"/>
            <consortium name="Mycorrhizal Genomics Consortium"/>
            <person name="Kohler A."/>
            <person name="Kuo A."/>
            <person name="Nagy L.G."/>
            <person name="Floudas D."/>
            <person name="Copeland A."/>
            <person name="Barry K.W."/>
            <person name="Cichocki N."/>
            <person name="Veneault-Fourrey C."/>
            <person name="LaButti K."/>
            <person name="Lindquist E.A."/>
            <person name="Lipzen A."/>
            <person name="Lundell T."/>
            <person name="Morin E."/>
            <person name="Murat C."/>
            <person name="Riley R."/>
            <person name="Ohm R."/>
            <person name="Sun H."/>
            <person name="Tunlid A."/>
            <person name="Henrissat B."/>
            <person name="Grigoriev I.V."/>
            <person name="Hibbett D.S."/>
            <person name="Martin F."/>
        </authorList>
    </citation>
    <scope>NUCLEOTIDE SEQUENCE [LARGE SCALE GENOMIC DNA]</scope>
    <source>
        <strain evidence="2">441</strain>
    </source>
</reference>
<organism evidence="1 2">
    <name type="scientific">Pisolithus microcarpus 441</name>
    <dbReference type="NCBI Taxonomy" id="765257"/>
    <lineage>
        <taxon>Eukaryota</taxon>
        <taxon>Fungi</taxon>
        <taxon>Dikarya</taxon>
        <taxon>Basidiomycota</taxon>
        <taxon>Agaricomycotina</taxon>
        <taxon>Agaricomycetes</taxon>
        <taxon>Agaricomycetidae</taxon>
        <taxon>Boletales</taxon>
        <taxon>Sclerodermatineae</taxon>
        <taxon>Pisolithaceae</taxon>
        <taxon>Pisolithus</taxon>
    </lineage>
</organism>
<sequence length="75" mass="8451">MECGSIANPLVCAEWIPGESNKTIRDWESRTRLGEVSKELRIGKDRLDLMLLIHHLDPRKLLRKGVLTKAKAGVS</sequence>
<evidence type="ECO:0000313" key="1">
    <source>
        <dbReference type="EMBL" id="KIK20290.1"/>
    </source>
</evidence>
<evidence type="ECO:0000313" key="2">
    <source>
        <dbReference type="Proteomes" id="UP000054018"/>
    </source>
</evidence>
<dbReference type="AlphaFoldDB" id="A0A0C9Y6H0"/>
<reference evidence="1 2" key="1">
    <citation type="submission" date="2014-04" db="EMBL/GenBank/DDBJ databases">
        <authorList>
            <consortium name="DOE Joint Genome Institute"/>
            <person name="Kuo A."/>
            <person name="Kohler A."/>
            <person name="Costa M.D."/>
            <person name="Nagy L.G."/>
            <person name="Floudas D."/>
            <person name="Copeland A."/>
            <person name="Barry K.W."/>
            <person name="Cichocki N."/>
            <person name="Veneault-Fourrey C."/>
            <person name="LaButti K."/>
            <person name="Lindquist E.A."/>
            <person name="Lipzen A."/>
            <person name="Lundell T."/>
            <person name="Morin E."/>
            <person name="Murat C."/>
            <person name="Sun H."/>
            <person name="Tunlid A."/>
            <person name="Henrissat B."/>
            <person name="Grigoriev I.V."/>
            <person name="Hibbett D.S."/>
            <person name="Martin F."/>
            <person name="Nordberg H.P."/>
            <person name="Cantor M.N."/>
            <person name="Hua S.X."/>
        </authorList>
    </citation>
    <scope>NUCLEOTIDE SEQUENCE [LARGE SCALE GENOMIC DNA]</scope>
    <source>
        <strain evidence="1 2">441</strain>
    </source>
</reference>
<dbReference type="EMBL" id="KN833767">
    <property type="protein sequence ID" value="KIK20290.1"/>
    <property type="molecule type" value="Genomic_DNA"/>
</dbReference>
<accession>A0A0C9Y6H0</accession>
<gene>
    <name evidence="1" type="ORF">PISMIDRAFT_682373</name>
</gene>
<dbReference type="OrthoDB" id="1716625at2759"/>
<name>A0A0C9Y6H0_9AGAM</name>
<keyword evidence="2" id="KW-1185">Reference proteome</keyword>
<proteinExistence type="predicted"/>